<dbReference type="FunFam" id="3.30.420.40:FF:000315">
    <property type="entry name" value="Actin-related protein 3"/>
    <property type="match status" value="1"/>
</dbReference>
<evidence type="ECO:0008006" key="3">
    <source>
        <dbReference type="Google" id="ProtNLM"/>
    </source>
</evidence>
<keyword evidence="2" id="KW-1185">Reference proteome</keyword>
<evidence type="ECO:0000313" key="1">
    <source>
        <dbReference type="Ensembl" id="ENSCRFP00000014640.1"/>
    </source>
</evidence>
<evidence type="ECO:0000313" key="2">
    <source>
        <dbReference type="Proteomes" id="UP000694396"/>
    </source>
</evidence>
<reference evidence="1" key="2">
    <citation type="submission" date="2025-09" db="UniProtKB">
        <authorList>
            <consortium name="Ensembl"/>
        </authorList>
    </citation>
    <scope>IDENTIFICATION</scope>
</reference>
<dbReference type="InterPro" id="IPR004000">
    <property type="entry name" value="Actin"/>
</dbReference>
<accession>A0A8C3R299</accession>
<dbReference type="Pfam" id="PF00022">
    <property type="entry name" value="Actin"/>
    <property type="match status" value="1"/>
</dbReference>
<dbReference type="Gene3D" id="3.30.420.40">
    <property type="match status" value="2"/>
</dbReference>
<dbReference type="InterPro" id="IPR043129">
    <property type="entry name" value="ATPase_NBD"/>
</dbReference>
<dbReference type="Ensembl" id="ENSCRFT00000015156.1">
    <property type="protein sequence ID" value="ENSCRFP00000014640.1"/>
    <property type="gene ID" value="ENSCRFG00000011296.1"/>
</dbReference>
<dbReference type="PANTHER" id="PTHR11937">
    <property type="entry name" value="ACTIN"/>
    <property type="match status" value="1"/>
</dbReference>
<dbReference type="SUPFAM" id="SSF53067">
    <property type="entry name" value="Actin-like ATPase domain"/>
    <property type="match status" value="1"/>
</dbReference>
<organism evidence="1 2">
    <name type="scientific">Cyanoderma ruficeps</name>
    <name type="common">rufous-capped babbler</name>
    <dbReference type="NCBI Taxonomy" id="181631"/>
    <lineage>
        <taxon>Eukaryota</taxon>
        <taxon>Metazoa</taxon>
        <taxon>Chordata</taxon>
        <taxon>Craniata</taxon>
        <taxon>Vertebrata</taxon>
        <taxon>Euteleostomi</taxon>
        <taxon>Archelosauria</taxon>
        <taxon>Archosauria</taxon>
        <taxon>Dinosauria</taxon>
        <taxon>Saurischia</taxon>
        <taxon>Theropoda</taxon>
        <taxon>Coelurosauria</taxon>
        <taxon>Aves</taxon>
        <taxon>Neognathae</taxon>
        <taxon>Neoaves</taxon>
        <taxon>Telluraves</taxon>
        <taxon>Australaves</taxon>
        <taxon>Passeriformes</taxon>
        <taxon>Sylvioidea</taxon>
        <taxon>Timaliidae</taxon>
        <taxon>Cyanoderma</taxon>
    </lineage>
</organism>
<dbReference type="FunFam" id="3.30.420.40:FF:000803">
    <property type="entry name" value="Actin-related protein 3"/>
    <property type="match status" value="1"/>
</dbReference>
<proteinExistence type="predicted"/>
<dbReference type="Proteomes" id="UP000694396">
    <property type="component" value="Unplaced"/>
</dbReference>
<reference evidence="1" key="1">
    <citation type="submission" date="2025-08" db="UniProtKB">
        <authorList>
            <consortium name="Ensembl"/>
        </authorList>
    </citation>
    <scope>IDENTIFICATION</scope>
</reference>
<dbReference type="AlphaFoldDB" id="A0A8C3R299"/>
<protein>
    <recommendedName>
        <fullName evidence="3">Actin-related protein 3B</fullName>
    </recommendedName>
</protein>
<sequence length="121" mass="13864">MSLFWEAVGFPDRLETQTSPNVVLSGGSTMFRDFGRRLQRDLKRVVDARLRLSEELSGGRIKPKPVEVQVITHHMQRYAVWFGGSMLASTPEFFQVCHTKKDYEEYGPSICRHNPVFGVMS</sequence>
<name>A0A8C3R299_9PASS</name>